<name>A0A9D5D8C3_9LILI</name>
<dbReference type="GO" id="GO:0004190">
    <property type="term" value="F:aspartic-type endopeptidase activity"/>
    <property type="evidence" value="ECO:0007669"/>
    <property type="project" value="UniProtKB-KW"/>
</dbReference>
<keyword evidence="5" id="KW-0325">Glycoprotein</keyword>
<evidence type="ECO:0000256" key="1">
    <source>
        <dbReference type="ARBA" id="ARBA00007447"/>
    </source>
</evidence>
<dbReference type="CDD" id="cd05476">
    <property type="entry name" value="pepsin_A_like_plant"/>
    <property type="match status" value="1"/>
</dbReference>
<proteinExistence type="inferred from homology"/>
<comment type="similarity">
    <text evidence="1">Belongs to the peptidase A1 family.</text>
</comment>
<dbReference type="InterPro" id="IPR051708">
    <property type="entry name" value="Plant_Aspart_Prot_A1"/>
</dbReference>
<evidence type="ECO:0000313" key="8">
    <source>
        <dbReference type="EMBL" id="KAJ0986654.1"/>
    </source>
</evidence>
<dbReference type="PANTHER" id="PTHR47967">
    <property type="entry name" value="OS07G0603500 PROTEIN-RELATED"/>
    <property type="match status" value="1"/>
</dbReference>
<keyword evidence="2" id="KW-0645">Protease</keyword>
<reference evidence="8" key="1">
    <citation type="submission" date="2021-03" db="EMBL/GenBank/DDBJ databases">
        <authorList>
            <person name="Li Z."/>
            <person name="Yang C."/>
        </authorList>
    </citation>
    <scope>NUCLEOTIDE SEQUENCE</scope>
    <source>
        <strain evidence="8">Dzin_1.0</strain>
        <tissue evidence="8">Leaf</tissue>
    </source>
</reference>
<keyword evidence="6" id="KW-0732">Signal</keyword>
<dbReference type="Pfam" id="PF14543">
    <property type="entry name" value="TAXi_N"/>
    <property type="match status" value="1"/>
</dbReference>
<feature type="signal peptide" evidence="6">
    <location>
        <begin position="1"/>
        <end position="19"/>
    </location>
</feature>
<dbReference type="Pfam" id="PF14541">
    <property type="entry name" value="TAXi_C"/>
    <property type="match status" value="1"/>
</dbReference>
<evidence type="ECO:0000256" key="5">
    <source>
        <dbReference type="ARBA" id="ARBA00023180"/>
    </source>
</evidence>
<gene>
    <name evidence="8" type="ORF">J5N97_005010</name>
</gene>
<dbReference type="Proteomes" id="UP001085076">
    <property type="component" value="Miscellaneous, Linkage group lg01"/>
</dbReference>
<organism evidence="8 9">
    <name type="scientific">Dioscorea zingiberensis</name>
    <dbReference type="NCBI Taxonomy" id="325984"/>
    <lineage>
        <taxon>Eukaryota</taxon>
        <taxon>Viridiplantae</taxon>
        <taxon>Streptophyta</taxon>
        <taxon>Embryophyta</taxon>
        <taxon>Tracheophyta</taxon>
        <taxon>Spermatophyta</taxon>
        <taxon>Magnoliopsida</taxon>
        <taxon>Liliopsida</taxon>
        <taxon>Dioscoreales</taxon>
        <taxon>Dioscoreaceae</taxon>
        <taxon>Dioscorea</taxon>
    </lineage>
</organism>
<dbReference type="InterPro" id="IPR032861">
    <property type="entry name" value="TAXi_N"/>
</dbReference>
<dbReference type="AlphaFoldDB" id="A0A9D5D8C3"/>
<dbReference type="PROSITE" id="PS51767">
    <property type="entry name" value="PEPTIDASE_A1"/>
    <property type="match status" value="1"/>
</dbReference>
<dbReference type="OrthoDB" id="660550at2759"/>
<keyword evidence="9" id="KW-1185">Reference proteome</keyword>
<keyword evidence="3" id="KW-0064">Aspartyl protease</keyword>
<evidence type="ECO:0000256" key="3">
    <source>
        <dbReference type="ARBA" id="ARBA00022750"/>
    </source>
</evidence>
<evidence type="ECO:0000313" key="9">
    <source>
        <dbReference type="Proteomes" id="UP001085076"/>
    </source>
</evidence>
<feature type="domain" description="Peptidase A1" evidence="7">
    <location>
        <begin position="76"/>
        <end position="411"/>
    </location>
</feature>
<protein>
    <recommendedName>
        <fullName evidence="7">Peptidase A1 domain-containing protein</fullName>
    </recommendedName>
</protein>
<dbReference type="GO" id="GO:0005576">
    <property type="term" value="C:extracellular region"/>
    <property type="evidence" value="ECO:0007669"/>
    <property type="project" value="TreeGrafter"/>
</dbReference>
<evidence type="ECO:0000259" key="7">
    <source>
        <dbReference type="PROSITE" id="PS51767"/>
    </source>
</evidence>
<dbReference type="SUPFAM" id="SSF50630">
    <property type="entry name" value="Acid proteases"/>
    <property type="match status" value="1"/>
</dbReference>
<dbReference type="InterPro" id="IPR032799">
    <property type="entry name" value="TAXi_C"/>
</dbReference>
<comment type="caution">
    <text evidence="8">The sequence shown here is derived from an EMBL/GenBank/DDBJ whole genome shotgun (WGS) entry which is preliminary data.</text>
</comment>
<dbReference type="InterPro" id="IPR033121">
    <property type="entry name" value="PEPTIDASE_A1"/>
</dbReference>
<dbReference type="InterPro" id="IPR034161">
    <property type="entry name" value="Pepsin-like_plant"/>
</dbReference>
<dbReference type="FunFam" id="2.40.70.10:FF:000033">
    <property type="entry name" value="Aspartyl protease family protein"/>
    <property type="match status" value="1"/>
</dbReference>
<dbReference type="InterPro" id="IPR021109">
    <property type="entry name" value="Peptidase_aspartic_dom_sf"/>
</dbReference>
<reference evidence="8" key="2">
    <citation type="journal article" date="2022" name="Hortic Res">
        <title>The genome of Dioscorea zingiberensis sheds light on the biosynthesis, origin and evolution of the medicinally important diosgenin saponins.</title>
        <authorList>
            <person name="Li Y."/>
            <person name="Tan C."/>
            <person name="Li Z."/>
            <person name="Guo J."/>
            <person name="Li S."/>
            <person name="Chen X."/>
            <person name="Wang C."/>
            <person name="Dai X."/>
            <person name="Yang H."/>
            <person name="Song W."/>
            <person name="Hou L."/>
            <person name="Xu J."/>
            <person name="Tong Z."/>
            <person name="Xu A."/>
            <person name="Yuan X."/>
            <person name="Wang W."/>
            <person name="Yang Q."/>
            <person name="Chen L."/>
            <person name="Sun Z."/>
            <person name="Wang K."/>
            <person name="Pan B."/>
            <person name="Chen J."/>
            <person name="Bao Y."/>
            <person name="Liu F."/>
            <person name="Qi X."/>
            <person name="Gang D.R."/>
            <person name="Wen J."/>
            <person name="Li J."/>
        </authorList>
    </citation>
    <scope>NUCLEOTIDE SEQUENCE</scope>
    <source>
        <strain evidence="8">Dzin_1.0</strain>
    </source>
</reference>
<dbReference type="PANTHER" id="PTHR47967:SF23">
    <property type="entry name" value="OS04G0448300 PROTEIN"/>
    <property type="match status" value="1"/>
</dbReference>
<feature type="chain" id="PRO_5039313902" description="Peptidase A1 domain-containing protein" evidence="6">
    <location>
        <begin position="20"/>
        <end position="418"/>
    </location>
</feature>
<dbReference type="GO" id="GO:0006508">
    <property type="term" value="P:proteolysis"/>
    <property type="evidence" value="ECO:0007669"/>
    <property type="project" value="UniProtKB-KW"/>
</dbReference>
<dbReference type="EMBL" id="JAGGNH010000001">
    <property type="protein sequence ID" value="KAJ0986654.1"/>
    <property type="molecule type" value="Genomic_DNA"/>
</dbReference>
<evidence type="ECO:0000256" key="6">
    <source>
        <dbReference type="SAM" id="SignalP"/>
    </source>
</evidence>
<evidence type="ECO:0000256" key="2">
    <source>
        <dbReference type="ARBA" id="ARBA00022670"/>
    </source>
</evidence>
<evidence type="ECO:0000256" key="4">
    <source>
        <dbReference type="ARBA" id="ARBA00022801"/>
    </source>
</evidence>
<dbReference type="Gene3D" id="2.40.70.10">
    <property type="entry name" value="Acid Proteases"/>
    <property type="match status" value="2"/>
</dbReference>
<keyword evidence="4" id="KW-0378">Hydrolase</keyword>
<sequence>MDKFLALSVLLLQFCFSSSLTIPAATNNILINHAISSSNYDHPRKHDLHRKIKTRRAKLTSFEGVTAEIENVEGTYLVNLVIGTPPVSFLASPTTVTDLIWTQCKPCKHCFNQSTPIYNRSKSSSFSKLPCSHELCKASYIHSCNSDCRYKQKYLGGSSEGVMGTETITFGSHSVPDIAFGCGNSNTFVVSHGSGVLGLGRGPQSLVSQLGIRRFSYCLPYYAESNGRLLLGSEVQHQQNSKTEIQSTPLVLNPSNSSFYYLTLHGITVGETKLQIPKGMFEVRKDGGGGLIINSGEMLTAMEQPAFGLLKDEFKSQLKLPFADKKSSLGYDACFSFEPKSNVEVPKLIYHFDRFADLVLPVENYVFTDSENGVMCLAILEGNEGVSTFGGIHQSNINMMFDLNKGELSFAPVHCKEL</sequence>
<accession>A0A9D5D8C3</accession>